<evidence type="ECO:0000259" key="8">
    <source>
        <dbReference type="PROSITE" id="PS50240"/>
    </source>
</evidence>
<dbReference type="GO" id="GO:0006508">
    <property type="term" value="P:proteolysis"/>
    <property type="evidence" value="ECO:0007669"/>
    <property type="project" value="UniProtKB-KW"/>
</dbReference>
<dbReference type="PANTHER" id="PTHR24276">
    <property type="entry name" value="POLYSERASE-RELATED"/>
    <property type="match status" value="1"/>
</dbReference>
<dbReference type="GO" id="GO:0004252">
    <property type="term" value="F:serine-type endopeptidase activity"/>
    <property type="evidence" value="ECO:0007669"/>
    <property type="project" value="InterPro"/>
</dbReference>
<dbReference type="InterPro" id="IPR050430">
    <property type="entry name" value="Peptidase_S1"/>
</dbReference>
<name>A0A6M2DZ20_XENCH</name>
<dbReference type="InterPro" id="IPR001314">
    <property type="entry name" value="Peptidase_S1A"/>
</dbReference>
<dbReference type="SMART" id="SM00020">
    <property type="entry name" value="Tryp_SPc"/>
    <property type="match status" value="1"/>
</dbReference>
<keyword evidence="2 6" id="KW-0645">Protease</keyword>
<keyword evidence="3 6" id="KW-0378">Hydrolase</keyword>
<dbReference type="Gene3D" id="2.40.10.10">
    <property type="entry name" value="Trypsin-like serine proteases"/>
    <property type="match status" value="1"/>
</dbReference>
<comment type="similarity">
    <text evidence="1">Belongs to the peptidase S1 family.</text>
</comment>
<dbReference type="InterPro" id="IPR043504">
    <property type="entry name" value="Peptidase_S1_PA_chymotrypsin"/>
</dbReference>
<dbReference type="PROSITE" id="PS00135">
    <property type="entry name" value="TRYPSIN_SER"/>
    <property type="match status" value="1"/>
</dbReference>
<dbReference type="InterPro" id="IPR001254">
    <property type="entry name" value="Trypsin_dom"/>
</dbReference>
<dbReference type="FunFam" id="2.40.10.10:FF:000034">
    <property type="entry name" value="Eupolytin"/>
    <property type="match status" value="1"/>
</dbReference>
<evidence type="ECO:0000256" key="6">
    <source>
        <dbReference type="RuleBase" id="RU363034"/>
    </source>
</evidence>
<sequence length="275" mass="30289">MKMLKMFQLTIFSCFLAVCFGASLDNRIIGGEDAKLGEYPHQISLQFQGRHTCGGSILHPLYILTAAHCVEGRDEDVTRFSIVAGTVTLSNGGDRHEVETITYHSEYSPATMENDIAIIKLKTPIALDNKTKKAIALPKSDTVGGENAQLSGWGLTAYPDGEIPDHLKKMLAVTYENPICNKFHENGPIKNRASGNIIKPGMLCAYHKLNVGACRGDSGGPLIFIEEDGTPVVIGVVSWAWQYCALGVPDVYARVYYYLDWIHQHTDNVLKNNMD</sequence>
<dbReference type="PRINTS" id="PR00722">
    <property type="entry name" value="CHYMOTRYPSIN"/>
</dbReference>
<evidence type="ECO:0000256" key="1">
    <source>
        <dbReference type="ARBA" id="ARBA00007664"/>
    </source>
</evidence>
<dbReference type="Pfam" id="PF00089">
    <property type="entry name" value="Trypsin"/>
    <property type="match status" value="1"/>
</dbReference>
<keyword evidence="7" id="KW-0732">Signal</keyword>
<dbReference type="CDD" id="cd00190">
    <property type="entry name" value="Tryp_SPc"/>
    <property type="match status" value="1"/>
</dbReference>
<dbReference type="PROSITE" id="PS00134">
    <property type="entry name" value="TRYPSIN_HIS"/>
    <property type="match status" value="1"/>
</dbReference>
<feature type="domain" description="Peptidase S1" evidence="8">
    <location>
        <begin position="28"/>
        <end position="267"/>
    </location>
</feature>
<protein>
    <submittedName>
        <fullName evidence="9">Putative trypsin-like serine protease</fullName>
    </submittedName>
</protein>
<evidence type="ECO:0000256" key="7">
    <source>
        <dbReference type="SAM" id="SignalP"/>
    </source>
</evidence>
<evidence type="ECO:0000256" key="4">
    <source>
        <dbReference type="ARBA" id="ARBA00022825"/>
    </source>
</evidence>
<keyword evidence="5" id="KW-1015">Disulfide bond</keyword>
<evidence type="ECO:0000256" key="2">
    <source>
        <dbReference type="ARBA" id="ARBA00022670"/>
    </source>
</evidence>
<evidence type="ECO:0000256" key="5">
    <source>
        <dbReference type="ARBA" id="ARBA00023157"/>
    </source>
</evidence>
<dbReference type="PANTHER" id="PTHR24276:SF98">
    <property type="entry name" value="FI18310P1-RELATED"/>
    <property type="match status" value="1"/>
</dbReference>
<reference evidence="9" key="1">
    <citation type="submission" date="2020-03" db="EMBL/GenBank/DDBJ databases">
        <title>Transcriptomic Profiling of the Digestive Tract of the Rat Flea, Xenopsylla cheopis, Following Blood Feeding and Infection with Yersinia pestis.</title>
        <authorList>
            <person name="Bland D.M."/>
            <person name="Martens C.A."/>
            <person name="Virtaneva K."/>
            <person name="Kanakabandi K."/>
            <person name="Long D."/>
            <person name="Rosenke R."/>
            <person name="Saturday G.A."/>
            <person name="Hoyt F.H."/>
            <person name="Bruno D.P."/>
            <person name="Ribeiro J.M.C."/>
            <person name="Hinnebusch J."/>
        </authorList>
    </citation>
    <scope>NUCLEOTIDE SEQUENCE</scope>
</reference>
<dbReference type="EMBL" id="GIIL01007850">
    <property type="protein sequence ID" value="NOV51576.1"/>
    <property type="molecule type" value="Transcribed_RNA"/>
</dbReference>
<dbReference type="InterPro" id="IPR009003">
    <property type="entry name" value="Peptidase_S1_PA"/>
</dbReference>
<dbReference type="AlphaFoldDB" id="A0A6M2DZ20"/>
<proteinExistence type="inferred from homology"/>
<feature type="signal peptide" evidence="7">
    <location>
        <begin position="1"/>
        <end position="21"/>
    </location>
</feature>
<dbReference type="InterPro" id="IPR033116">
    <property type="entry name" value="TRYPSIN_SER"/>
</dbReference>
<dbReference type="PROSITE" id="PS50240">
    <property type="entry name" value="TRYPSIN_DOM"/>
    <property type="match status" value="1"/>
</dbReference>
<evidence type="ECO:0000313" key="9">
    <source>
        <dbReference type="EMBL" id="NOV51576.1"/>
    </source>
</evidence>
<keyword evidence="4 6" id="KW-0720">Serine protease</keyword>
<organism evidence="9">
    <name type="scientific">Xenopsylla cheopis</name>
    <name type="common">Oriental rat flea</name>
    <name type="synonym">Pulex cheopis</name>
    <dbReference type="NCBI Taxonomy" id="163159"/>
    <lineage>
        <taxon>Eukaryota</taxon>
        <taxon>Metazoa</taxon>
        <taxon>Ecdysozoa</taxon>
        <taxon>Arthropoda</taxon>
        <taxon>Hexapoda</taxon>
        <taxon>Insecta</taxon>
        <taxon>Pterygota</taxon>
        <taxon>Neoptera</taxon>
        <taxon>Endopterygota</taxon>
        <taxon>Siphonaptera</taxon>
        <taxon>Pulicidae</taxon>
        <taxon>Xenopsyllinae</taxon>
        <taxon>Xenopsylla</taxon>
    </lineage>
</organism>
<accession>A0A6M2DZ20</accession>
<dbReference type="InterPro" id="IPR018114">
    <property type="entry name" value="TRYPSIN_HIS"/>
</dbReference>
<evidence type="ECO:0000256" key="3">
    <source>
        <dbReference type="ARBA" id="ARBA00022801"/>
    </source>
</evidence>
<dbReference type="SUPFAM" id="SSF50494">
    <property type="entry name" value="Trypsin-like serine proteases"/>
    <property type="match status" value="1"/>
</dbReference>
<feature type="chain" id="PRO_5026743115" evidence="7">
    <location>
        <begin position="22"/>
        <end position="275"/>
    </location>
</feature>